<feature type="compositionally biased region" description="Basic and acidic residues" evidence="8">
    <location>
        <begin position="446"/>
        <end position="460"/>
    </location>
</feature>
<keyword evidence="7" id="KW-0539">Nucleus</keyword>
<comment type="similarity">
    <text evidence="2">Belongs to the CWC25 family.</text>
</comment>
<evidence type="ECO:0000256" key="5">
    <source>
        <dbReference type="ARBA" id="ARBA00023054"/>
    </source>
</evidence>
<dbReference type="InterPro" id="IPR019339">
    <property type="entry name" value="CIR_N_dom"/>
</dbReference>
<evidence type="ECO:0000313" key="11">
    <source>
        <dbReference type="Proteomes" id="UP001231518"/>
    </source>
</evidence>
<evidence type="ECO:0000256" key="7">
    <source>
        <dbReference type="ARBA" id="ARBA00023242"/>
    </source>
</evidence>
<organism evidence="10 11">
    <name type="scientific">Mythimna separata</name>
    <name type="common">Oriental armyworm</name>
    <name type="synonym">Pseudaletia separata</name>
    <dbReference type="NCBI Taxonomy" id="271217"/>
    <lineage>
        <taxon>Eukaryota</taxon>
        <taxon>Metazoa</taxon>
        <taxon>Ecdysozoa</taxon>
        <taxon>Arthropoda</taxon>
        <taxon>Hexapoda</taxon>
        <taxon>Insecta</taxon>
        <taxon>Pterygota</taxon>
        <taxon>Neoptera</taxon>
        <taxon>Endopterygota</taxon>
        <taxon>Lepidoptera</taxon>
        <taxon>Glossata</taxon>
        <taxon>Ditrysia</taxon>
        <taxon>Noctuoidea</taxon>
        <taxon>Noctuidae</taxon>
        <taxon>Noctuinae</taxon>
        <taxon>Hadenini</taxon>
        <taxon>Mythimna</taxon>
    </lineage>
</organism>
<name>A0AAD8DVP1_MYTSE</name>
<keyword evidence="5" id="KW-0175">Coiled coil</keyword>
<accession>A0AAD8DVP1</accession>
<feature type="region of interest" description="Disordered" evidence="8">
    <location>
        <begin position="1"/>
        <end position="72"/>
    </location>
</feature>
<dbReference type="InterPro" id="IPR051376">
    <property type="entry name" value="CWC25_splicing_factor"/>
</dbReference>
<feature type="compositionally biased region" description="Basic and acidic residues" evidence="8">
    <location>
        <begin position="378"/>
        <end position="387"/>
    </location>
</feature>
<dbReference type="Pfam" id="PF10197">
    <property type="entry name" value="Cir_N"/>
    <property type="match status" value="1"/>
</dbReference>
<evidence type="ECO:0000256" key="2">
    <source>
        <dbReference type="ARBA" id="ARBA00006695"/>
    </source>
</evidence>
<sequence>MGGGDLNSKKSWHPNTMKNQERVWKAEQAAAEEKKRMVELQRERAEERDRAELNSLMKHSSNSPANDNRLSWMYDKPDKKVDQEAYLLGKSIDKNAEQGDKAEQDVIPAVSRRVVGSSMLTSAGDTQVDMSRKIREDPLLLIKERERAARAALLNNPLQRRRLAELLRKEQDLRKESKSKKSSKNTDKKTHKDKNLDDLLAAKLNALGGQKSIDLATLLNSEDSSADSSPESKKSKKKKKKSKQKKKKKERKHSSDSDSDDDDEKSKKHKKRDRTDEKKSSKSKRSSSANRDKKESRKRKSSETEESGSDVTPKKFKGDTPERDAPRAAPRREHETDYKKSRYNDTKHYGGGHHSGRQYGRDEDRQGRDNRENRKRSGMTEEERAAKLAEMAAAGAEREVQRGRRVAASRAADAAAERAPPGPRAAPRNALPDSLESRLHSTRHYIQRDKRHMNEHFARR</sequence>
<evidence type="ECO:0000259" key="9">
    <source>
        <dbReference type="SMART" id="SM01083"/>
    </source>
</evidence>
<comment type="subcellular location">
    <subcellularLocation>
        <location evidence="1">Nucleus</location>
    </subcellularLocation>
</comment>
<evidence type="ECO:0000256" key="6">
    <source>
        <dbReference type="ARBA" id="ARBA00023187"/>
    </source>
</evidence>
<keyword evidence="3" id="KW-0507">mRNA processing</keyword>
<feature type="compositionally biased region" description="Basic and acidic residues" evidence="8">
    <location>
        <begin position="19"/>
        <end position="52"/>
    </location>
</feature>
<feature type="compositionally biased region" description="Basic and acidic residues" evidence="8">
    <location>
        <begin position="184"/>
        <end position="196"/>
    </location>
</feature>
<dbReference type="PANTHER" id="PTHR16196:SF0">
    <property type="entry name" value="PRE-MRNA-SPLICING FACTOR CWC25 HOMOLOG"/>
    <property type="match status" value="1"/>
</dbReference>
<evidence type="ECO:0000256" key="8">
    <source>
        <dbReference type="SAM" id="MobiDB-lite"/>
    </source>
</evidence>
<comment type="caution">
    <text evidence="10">The sequence shown here is derived from an EMBL/GenBank/DDBJ whole genome shotgun (WGS) entry which is preliminary data.</text>
</comment>
<reference evidence="10" key="1">
    <citation type="submission" date="2023-03" db="EMBL/GenBank/DDBJ databases">
        <title>Chromosome-level genomes of two armyworms, Mythimna separata and Mythimna loreyi, provide insights into the biosynthesis and reception of sex pheromones.</title>
        <authorList>
            <person name="Zhao H."/>
        </authorList>
    </citation>
    <scope>NUCLEOTIDE SEQUENCE</scope>
    <source>
        <strain evidence="10">BeijingLab</strain>
        <tissue evidence="10">Pupa</tissue>
    </source>
</reference>
<dbReference type="PANTHER" id="PTHR16196">
    <property type="entry name" value="CELL CYCLE CONTROL PROTEIN CWF25"/>
    <property type="match status" value="1"/>
</dbReference>
<dbReference type="Pfam" id="PF12542">
    <property type="entry name" value="CWC25"/>
    <property type="match status" value="1"/>
</dbReference>
<evidence type="ECO:0000313" key="10">
    <source>
        <dbReference type="EMBL" id="KAJ8726488.1"/>
    </source>
</evidence>
<dbReference type="GO" id="GO:0000398">
    <property type="term" value="P:mRNA splicing, via spliceosome"/>
    <property type="evidence" value="ECO:0007669"/>
    <property type="project" value="TreeGrafter"/>
</dbReference>
<dbReference type="SMART" id="SM01083">
    <property type="entry name" value="Cir_N"/>
    <property type="match status" value="1"/>
</dbReference>
<keyword evidence="11" id="KW-1185">Reference proteome</keyword>
<dbReference type="Proteomes" id="UP001231518">
    <property type="component" value="Chromosome 10"/>
</dbReference>
<dbReference type="AlphaFoldDB" id="A0AAD8DVP1"/>
<dbReference type="GO" id="GO:0005684">
    <property type="term" value="C:U2-type spliceosomal complex"/>
    <property type="evidence" value="ECO:0007669"/>
    <property type="project" value="TreeGrafter"/>
</dbReference>
<protein>
    <recommendedName>
        <fullName evidence="9">CBF1-interacting co-repressor CIR N-terminal domain-containing protein</fullName>
    </recommendedName>
</protein>
<dbReference type="InterPro" id="IPR022209">
    <property type="entry name" value="CWC25"/>
</dbReference>
<dbReference type="EMBL" id="JARGEI010000009">
    <property type="protein sequence ID" value="KAJ8726488.1"/>
    <property type="molecule type" value="Genomic_DNA"/>
</dbReference>
<feature type="compositionally biased region" description="Basic residues" evidence="8">
    <location>
        <begin position="234"/>
        <end position="252"/>
    </location>
</feature>
<feature type="compositionally biased region" description="Polar residues" evidence="8">
    <location>
        <begin position="57"/>
        <end position="69"/>
    </location>
</feature>
<feature type="region of interest" description="Disordered" evidence="8">
    <location>
        <begin position="219"/>
        <end position="460"/>
    </location>
</feature>
<feature type="compositionally biased region" description="Basic and acidic residues" evidence="8">
    <location>
        <begin position="312"/>
        <end position="348"/>
    </location>
</feature>
<feature type="domain" description="CBF1-interacting co-repressor CIR N-terminal" evidence="9">
    <location>
        <begin position="11"/>
        <end position="47"/>
    </location>
</feature>
<feature type="compositionally biased region" description="Low complexity" evidence="8">
    <location>
        <begin position="406"/>
        <end position="432"/>
    </location>
</feature>
<proteinExistence type="inferred from homology"/>
<evidence type="ECO:0000256" key="3">
    <source>
        <dbReference type="ARBA" id="ARBA00022664"/>
    </source>
</evidence>
<evidence type="ECO:0000256" key="1">
    <source>
        <dbReference type="ARBA" id="ARBA00004123"/>
    </source>
</evidence>
<gene>
    <name evidence="10" type="ORF">PYW07_001186</name>
</gene>
<keyword evidence="6" id="KW-0508">mRNA splicing</keyword>
<feature type="compositionally biased region" description="Basic and acidic residues" evidence="8">
    <location>
        <begin position="359"/>
        <end position="372"/>
    </location>
</feature>
<feature type="region of interest" description="Disordered" evidence="8">
    <location>
        <begin position="169"/>
        <end position="196"/>
    </location>
</feature>
<keyword evidence="4" id="KW-0747">Spliceosome</keyword>
<evidence type="ECO:0000256" key="4">
    <source>
        <dbReference type="ARBA" id="ARBA00022728"/>
    </source>
</evidence>